<gene>
    <name evidence="2" type="ORF">QOZ92_000264</name>
</gene>
<dbReference type="InterPro" id="IPR043519">
    <property type="entry name" value="NT_sf"/>
</dbReference>
<dbReference type="RefSeq" id="WP_307501825.1">
    <property type="nucleotide sequence ID" value="NZ_BAAACE010000026.1"/>
</dbReference>
<dbReference type="EMBL" id="JAUSWG010000001">
    <property type="protein sequence ID" value="MDQ0555154.1"/>
    <property type="molecule type" value="Genomic_DNA"/>
</dbReference>
<dbReference type="InterPro" id="IPR041633">
    <property type="entry name" value="Polbeta"/>
</dbReference>
<evidence type="ECO:0000313" key="3">
    <source>
        <dbReference type="Proteomes" id="UP001232584"/>
    </source>
</evidence>
<feature type="domain" description="Polymerase beta nucleotidyltransferase" evidence="1">
    <location>
        <begin position="10"/>
        <end position="98"/>
    </location>
</feature>
<evidence type="ECO:0000259" key="1">
    <source>
        <dbReference type="Pfam" id="PF18765"/>
    </source>
</evidence>
<sequence>MRNIPEELKNSIINTFPKDNTLAIIIFGSYGTDNQTLESDIDIAWIPVRKVPITELAVKTEALRKILDIDVDFKIVTDNYTVALRKAIFEGDIIYESKDFRDYLNYFYFENSDVIDILDWR</sequence>
<proteinExistence type="predicted"/>
<organism evidence="2 3">
    <name type="scientific">Paraclostridium ghonii</name>
    <dbReference type="NCBI Taxonomy" id="29358"/>
    <lineage>
        <taxon>Bacteria</taxon>
        <taxon>Bacillati</taxon>
        <taxon>Bacillota</taxon>
        <taxon>Clostridia</taxon>
        <taxon>Peptostreptococcales</taxon>
        <taxon>Peptostreptococcaceae</taxon>
        <taxon>Paraclostridium</taxon>
    </lineage>
</organism>
<keyword evidence="3" id="KW-1185">Reference proteome</keyword>
<dbReference type="CDD" id="cd05403">
    <property type="entry name" value="NT_KNTase_like"/>
    <property type="match status" value="1"/>
</dbReference>
<name>A0ABU0MX08_9FIRM</name>
<protein>
    <submittedName>
        <fullName evidence="2">Nucleotidyltransferase</fullName>
    </submittedName>
</protein>
<evidence type="ECO:0000313" key="2">
    <source>
        <dbReference type="EMBL" id="MDQ0555154.1"/>
    </source>
</evidence>
<reference evidence="2 3" key="1">
    <citation type="submission" date="2023-07" db="EMBL/GenBank/DDBJ databases">
        <title>Genomic Encyclopedia of Type Strains, Phase IV (KMG-IV): sequencing the most valuable type-strain genomes for metagenomic binning, comparative biology and taxonomic classification.</title>
        <authorList>
            <person name="Goeker M."/>
        </authorList>
    </citation>
    <scope>NUCLEOTIDE SEQUENCE [LARGE SCALE GENOMIC DNA]</scope>
    <source>
        <strain evidence="2 3">DSM 15049</strain>
    </source>
</reference>
<dbReference type="Gene3D" id="3.30.460.10">
    <property type="entry name" value="Beta Polymerase, domain 2"/>
    <property type="match status" value="1"/>
</dbReference>
<dbReference type="Pfam" id="PF18765">
    <property type="entry name" value="Polbeta"/>
    <property type="match status" value="1"/>
</dbReference>
<accession>A0ABU0MX08</accession>
<dbReference type="SUPFAM" id="SSF81301">
    <property type="entry name" value="Nucleotidyltransferase"/>
    <property type="match status" value="1"/>
</dbReference>
<dbReference type="Proteomes" id="UP001232584">
    <property type="component" value="Unassembled WGS sequence"/>
</dbReference>
<comment type="caution">
    <text evidence="2">The sequence shown here is derived from an EMBL/GenBank/DDBJ whole genome shotgun (WGS) entry which is preliminary data.</text>
</comment>